<keyword evidence="2" id="KW-1185">Reference proteome</keyword>
<dbReference type="EMBL" id="CAJVCH010142294">
    <property type="protein sequence ID" value="CAG7726959.1"/>
    <property type="molecule type" value="Genomic_DNA"/>
</dbReference>
<accession>A0A8J2JX33</accession>
<organism evidence="1 2">
    <name type="scientific">Allacma fusca</name>
    <dbReference type="NCBI Taxonomy" id="39272"/>
    <lineage>
        <taxon>Eukaryota</taxon>
        <taxon>Metazoa</taxon>
        <taxon>Ecdysozoa</taxon>
        <taxon>Arthropoda</taxon>
        <taxon>Hexapoda</taxon>
        <taxon>Collembola</taxon>
        <taxon>Symphypleona</taxon>
        <taxon>Sminthuridae</taxon>
        <taxon>Allacma</taxon>
    </lineage>
</organism>
<reference evidence="1" key="1">
    <citation type="submission" date="2021-06" db="EMBL/GenBank/DDBJ databases">
        <authorList>
            <person name="Hodson N. C."/>
            <person name="Mongue J. A."/>
            <person name="Jaron S. K."/>
        </authorList>
    </citation>
    <scope>NUCLEOTIDE SEQUENCE</scope>
</reference>
<proteinExistence type="predicted"/>
<name>A0A8J2JX33_9HEXA</name>
<dbReference type="AlphaFoldDB" id="A0A8J2JX33"/>
<comment type="caution">
    <text evidence="1">The sequence shown here is derived from an EMBL/GenBank/DDBJ whole genome shotgun (WGS) entry which is preliminary data.</text>
</comment>
<sequence length="87" mass="10024">MAKRHLGSIAAYSGARNGFGAARTSFPVEDNIYKFKRFLGSLARGGWFPRQFRGFVSPNNYQQKRHIGSVARLGWLPYKNNREDYHM</sequence>
<evidence type="ECO:0000313" key="1">
    <source>
        <dbReference type="EMBL" id="CAG7726959.1"/>
    </source>
</evidence>
<gene>
    <name evidence="1" type="ORF">AFUS01_LOCUS15834</name>
</gene>
<protein>
    <submittedName>
        <fullName evidence="1">Uncharacterized protein</fullName>
    </submittedName>
</protein>
<dbReference type="OrthoDB" id="6426745at2759"/>
<evidence type="ECO:0000313" key="2">
    <source>
        <dbReference type="Proteomes" id="UP000708208"/>
    </source>
</evidence>
<dbReference type="Proteomes" id="UP000708208">
    <property type="component" value="Unassembled WGS sequence"/>
</dbReference>